<gene>
    <name evidence="2" type="ORF">JIV24_07475</name>
</gene>
<protein>
    <submittedName>
        <fullName evidence="2">Transposase</fullName>
    </submittedName>
</protein>
<proteinExistence type="predicted"/>
<dbReference type="Pfam" id="PF01797">
    <property type="entry name" value="Y1_Tnp"/>
    <property type="match status" value="1"/>
</dbReference>
<dbReference type="InterPro" id="IPR036515">
    <property type="entry name" value="Transposase_17_sf"/>
</dbReference>
<dbReference type="InterPro" id="IPR002686">
    <property type="entry name" value="Transposase_17"/>
</dbReference>
<sequence>MSTGYKIDNQEGAYFITLQLVSWVDLFSRQIYRDIVIDNLKFCIANKGLIVYAYVIMSNHIHLLVQSNSGQLSNTIRDFKSYTSKNFIQYIEQDNESRSEWLLKVFRQAALRHKRNSHYQVWTHEDHAMHVYSDKFVTQKVDYIHMNPVRAGLVHQPEDYIYSSACNYAGESAVLPEVEVLTPSVVIVK</sequence>
<name>A0ABS1HHM0_9BACT</name>
<dbReference type="NCBIfam" id="NF047646">
    <property type="entry name" value="REP_Tyr_transpos"/>
    <property type="match status" value="1"/>
</dbReference>
<organism evidence="2 3">
    <name type="scientific">Carboxylicivirga marina</name>
    <dbReference type="NCBI Taxonomy" id="2800988"/>
    <lineage>
        <taxon>Bacteria</taxon>
        <taxon>Pseudomonadati</taxon>
        <taxon>Bacteroidota</taxon>
        <taxon>Bacteroidia</taxon>
        <taxon>Marinilabiliales</taxon>
        <taxon>Marinilabiliaceae</taxon>
        <taxon>Carboxylicivirga</taxon>
    </lineage>
</organism>
<evidence type="ECO:0000259" key="1">
    <source>
        <dbReference type="SMART" id="SM01321"/>
    </source>
</evidence>
<evidence type="ECO:0000313" key="3">
    <source>
        <dbReference type="Proteomes" id="UP000605676"/>
    </source>
</evidence>
<dbReference type="SMART" id="SM01321">
    <property type="entry name" value="Y1_Tnp"/>
    <property type="match status" value="1"/>
</dbReference>
<dbReference type="PANTHER" id="PTHR36966">
    <property type="entry name" value="REP-ASSOCIATED TYROSINE TRANSPOSASE"/>
    <property type="match status" value="1"/>
</dbReference>
<comment type="caution">
    <text evidence="2">The sequence shown here is derived from an EMBL/GenBank/DDBJ whole genome shotgun (WGS) entry which is preliminary data.</text>
</comment>
<dbReference type="Proteomes" id="UP000605676">
    <property type="component" value="Unassembled WGS sequence"/>
</dbReference>
<dbReference type="RefSeq" id="WP_200464406.1">
    <property type="nucleotide sequence ID" value="NZ_JAENRR010000013.1"/>
</dbReference>
<dbReference type="InterPro" id="IPR052715">
    <property type="entry name" value="RAYT_transposase"/>
</dbReference>
<evidence type="ECO:0000313" key="2">
    <source>
        <dbReference type="EMBL" id="MBK3517180.1"/>
    </source>
</evidence>
<dbReference type="EMBL" id="JAENRR010000013">
    <property type="protein sequence ID" value="MBK3517180.1"/>
    <property type="molecule type" value="Genomic_DNA"/>
</dbReference>
<reference evidence="2 3" key="1">
    <citation type="submission" date="2021-01" db="EMBL/GenBank/DDBJ databases">
        <title>Carboxyliciviraga sp.nov., isolated from coastal sediments.</title>
        <authorList>
            <person name="Lu D."/>
            <person name="Zhang T."/>
        </authorList>
    </citation>
    <scope>NUCLEOTIDE SEQUENCE [LARGE SCALE GENOMIC DNA]</scope>
    <source>
        <strain evidence="2 3">N1Y132</strain>
    </source>
</reference>
<accession>A0ABS1HHM0</accession>
<keyword evidence="3" id="KW-1185">Reference proteome</keyword>
<feature type="domain" description="Transposase IS200-like" evidence="1">
    <location>
        <begin position="10"/>
        <end position="147"/>
    </location>
</feature>
<dbReference type="PANTHER" id="PTHR36966:SF1">
    <property type="entry name" value="REP-ASSOCIATED TYROSINE TRANSPOSASE"/>
    <property type="match status" value="1"/>
</dbReference>
<dbReference type="Gene3D" id="3.30.70.1290">
    <property type="entry name" value="Transposase IS200-like"/>
    <property type="match status" value="1"/>
</dbReference>
<dbReference type="SUPFAM" id="SSF143422">
    <property type="entry name" value="Transposase IS200-like"/>
    <property type="match status" value="1"/>
</dbReference>